<gene>
    <name evidence="1" type="ORF">MCOS_LOCUS4185</name>
</gene>
<reference evidence="3" key="2">
    <citation type="submission" date="2019-11" db="UniProtKB">
        <authorList>
            <consortium name="WormBaseParasite"/>
        </authorList>
    </citation>
    <scope>IDENTIFICATION</scope>
</reference>
<dbReference type="Gene3D" id="3.30.530.20">
    <property type="match status" value="1"/>
</dbReference>
<accession>A0A0R3UB86</accession>
<dbReference type="OrthoDB" id="10003330at2759"/>
<dbReference type="STRING" id="53468.A0A0R3UB86"/>
<sequence>MEELVPGQVQIHRVLLNALPPQPARECRLLRGKQVLSKQNIDGTEGDTVACVAIVSTSVNYGVVVPEVPQELLPSAYFFKEHLLVERTFGNPSSSCRVTFISEADIKGFSQEWYTNHWGHYLLRRLLALRHSFTQQKEPLQNILNSQSCNFSSSADSENKLYT</sequence>
<dbReference type="Proteomes" id="UP000267029">
    <property type="component" value="Unassembled WGS sequence"/>
</dbReference>
<reference evidence="1 2" key="1">
    <citation type="submission" date="2018-10" db="EMBL/GenBank/DDBJ databases">
        <authorList>
            <consortium name="Pathogen Informatics"/>
        </authorList>
    </citation>
    <scope>NUCLEOTIDE SEQUENCE [LARGE SCALE GENOMIC DNA]</scope>
</reference>
<dbReference type="WBParaSite" id="MCU_012542-RA">
    <property type="protein sequence ID" value="MCU_012542-RA"/>
    <property type="gene ID" value="MCU_012542"/>
</dbReference>
<dbReference type="AlphaFoldDB" id="A0A0R3UB86"/>
<proteinExistence type="predicted"/>
<dbReference type="InterPro" id="IPR023393">
    <property type="entry name" value="START-like_dom_sf"/>
</dbReference>
<evidence type="ECO:0000313" key="2">
    <source>
        <dbReference type="Proteomes" id="UP000267029"/>
    </source>
</evidence>
<organism evidence="3">
    <name type="scientific">Mesocestoides corti</name>
    <name type="common">Flatworm</name>
    <dbReference type="NCBI Taxonomy" id="53468"/>
    <lineage>
        <taxon>Eukaryota</taxon>
        <taxon>Metazoa</taxon>
        <taxon>Spiralia</taxon>
        <taxon>Lophotrochozoa</taxon>
        <taxon>Platyhelminthes</taxon>
        <taxon>Cestoda</taxon>
        <taxon>Eucestoda</taxon>
        <taxon>Cyclophyllidea</taxon>
        <taxon>Mesocestoididae</taxon>
        <taxon>Mesocestoides</taxon>
    </lineage>
</organism>
<evidence type="ECO:0000313" key="1">
    <source>
        <dbReference type="EMBL" id="VDD78182.1"/>
    </source>
</evidence>
<dbReference type="EMBL" id="UXSR01001360">
    <property type="protein sequence ID" value="VDD78182.1"/>
    <property type="molecule type" value="Genomic_DNA"/>
</dbReference>
<evidence type="ECO:0000313" key="3">
    <source>
        <dbReference type="WBParaSite" id="MCU_012542-RA"/>
    </source>
</evidence>
<keyword evidence="2" id="KW-1185">Reference proteome</keyword>
<name>A0A0R3UB86_MESCO</name>
<protein>
    <submittedName>
        <fullName evidence="3">SKICH domain-containing protein</fullName>
    </submittedName>
</protein>
<dbReference type="SUPFAM" id="SSF55961">
    <property type="entry name" value="Bet v1-like"/>
    <property type="match status" value="1"/>
</dbReference>